<protein>
    <submittedName>
        <fullName evidence="3">Uncharacterized protein</fullName>
    </submittedName>
</protein>
<dbReference type="Proteomes" id="UP000029780">
    <property type="component" value="Segment"/>
</dbReference>
<feature type="region of interest" description="Disordered" evidence="2">
    <location>
        <begin position="85"/>
        <end position="143"/>
    </location>
</feature>
<dbReference type="EMBL" id="GU071086">
    <property type="protein sequence ID" value="ADB04083.1"/>
    <property type="molecule type" value="Genomic_DNA"/>
</dbReference>
<dbReference type="OrthoDB" id="23670at10239"/>
<keyword evidence="4" id="KW-1185">Reference proteome</keyword>
<reference evidence="3 4" key="1">
    <citation type="journal article" date="2009" name="Proc. Natl. Acad. Sci. U.S.A.">
        <title>Giant Marseillevirus highlights the role of amoebae as a melting pot in emergence of chimeric microorganisms.</title>
        <authorList>
            <person name="Boyer M."/>
            <person name="Yutin N."/>
            <person name="Pagnier I."/>
            <person name="Barrassi L."/>
            <person name="Fournous G."/>
            <person name="Espinosa L."/>
            <person name="Robert C."/>
            <person name="Azza S."/>
            <person name="Sun S."/>
            <person name="Rossmann M.G."/>
            <person name="Suzan-Monti M."/>
            <person name="La Scola B."/>
            <person name="Koonin E.V."/>
            <person name="Raoult D."/>
        </authorList>
    </citation>
    <scope>NUCLEOTIDE SEQUENCE [LARGE SCALE GENOMIC DNA]</scope>
    <source>
        <strain evidence="3 4">T19</strain>
    </source>
</reference>
<gene>
    <name evidence="3" type="ORF">MAR_ORF311</name>
</gene>
<dbReference type="GeneID" id="8746548"/>
<dbReference type="RefSeq" id="YP_003407045.1">
    <property type="nucleotide sequence ID" value="NC_013756.1"/>
</dbReference>
<feature type="coiled-coil region" evidence="1">
    <location>
        <begin position="27"/>
        <end position="65"/>
    </location>
</feature>
<keyword evidence="1" id="KW-0175">Coiled coil</keyword>
<evidence type="ECO:0000256" key="2">
    <source>
        <dbReference type="SAM" id="MobiDB-lite"/>
    </source>
</evidence>
<organism evidence="3 4">
    <name type="scientific">Marseillevirus marseillevirus</name>
    <name type="common">GBM</name>
    <dbReference type="NCBI Taxonomy" id="694581"/>
    <lineage>
        <taxon>Viruses</taxon>
        <taxon>Varidnaviria</taxon>
        <taxon>Bamfordvirae</taxon>
        <taxon>Nucleocytoviricota</taxon>
        <taxon>Megaviricetes</taxon>
        <taxon>Pimascovirales</taxon>
        <taxon>Pimascovirales incertae sedis</taxon>
        <taxon>Marseilleviridae</taxon>
        <taxon>Marseillevirus</taxon>
        <taxon>Marseillevirus massiliense</taxon>
    </lineage>
</organism>
<feature type="compositionally biased region" description="Acidic residues" evidence="2">
    <location>
        <begin position="110"/>
        <end position="128"/>
    </location>
</feature>
<dbReference type="KEGG" id="vg:8746548"/>
<evidence type="ECO:0000313" key="3">
    <source>
        <dbReference type="EMBL" id="ADB04083.1"/>
    </source>
</evidence>
<name>D2XAV6_GBMV</name>
<organismHost>
    <name type="scientific">Acanthamoeba</name>
    <dbReference type="NCBI Taxonomy" id="5754"/>
</organismHost>
<accession>D2XAV6</accession>
<evidence type="ECO:0000313" key="4">
    <source>
        <dbReference type="Proteomes" id="UP000029780"/>
    </source>
</evidence>
<proteinExistence type="predicted"/>
<evidence type="ECO:0000256" key="1">
    <source>
        <dbReference type="SAM" id="Coils"/>
    </source>
</evidence>
<sequence length="143" mass="16584">MDAFKVAHIATEIAVIGAVYIVLKNKVNAEKAERELLAQRVQKLEEASKQQMEALKILYARIEEKEKRQDSRTFKKKIEKRFEPLRNLYSEEQTHTKGAGVYATEADYQSQEEESPSSDYQPLEEEYETPEHRIGSSNMEETD</sequence>